<dbReference type="Gene3D" id="1.20.140.10">
    <property type="entry name" value="Butyryl-CoA Dehydrogenase, subunit A, domain 3"/>
    <property type="match status" value="1"/>
</dbReference>
<comment type="caution">
    <text evidence="2">The sequence shown here is derived from an EMBL/GenBank/DDBJ whole genome shotgun (WGS) entry which is preliminary data.</text>
</comment>
<dbReference type="Gene3D" id="1.10.540.10">
    <property type="entry name" value="Acyl-CoA dehydrogenase/oxidase, N-terminal domain"/>
    <property type="match status" value="1"/>
</dbReference>
<dbReference type="EMBL" id="JADIKC010000006">
    <property type="protein sequence ID" value="MBM7122391.1"/>
    <property type="molecule type" value="Genomic_DNA"/>
</dbReference>
<keyword evidence="1" id="KW-0560">Oxidoreductase</keyword>
<evidence type="ECO:0000313" key="3">
    <source>
        <dbReference type="Proteomes" id="UP001430065"/>
    </source>
</evidence>
<dbReference type="InterPro" id="IPR036250">
    <property type="entry name" value="AcylCo_DH-like_C"/>
</dbReference>
<dbReference type="SUPFAM" id="SSF47203">
    <property type="entry name" value="Acyl-CoA dehydrogenase C-terminal domain-like"/>
    <property type="match status" value="1"/>
</dbReference>
<dbReference type="RefSeq" id="WP_204636841.1">
    <property type="nucleotide sequence ID" value="NZ_JADIKC010000006.1"/>
</dbReference>
<dbReference type="SUPFAM" id="SSF56645">
    <property type="entry name" value="Acyl-CoA dehydrogenase NM domain-like"/>
    <property type="match status" value="1"/>
</dbReference>
<dbReference type="PANTHER" id="PTHR48083">
    <property type="entry name" value="MEDIUM-CHAIN SPECIFIC ACYL-COA DEHYDROGENASE, MITOCHONDRIAL-RELATED"/>
    <property type="match status" value="1"/>
</dbReference>
<evidence type="ECO:0000313" key="2">
    <source>
        <dbReference type="EMBL" id="MBM7122391.1"/>
    </source>
</evidence>
<dbReference type="InterPro" id="IPR046373">
    <property type="entry name" value="Acyl-CoA_Oxase/DH_mid-dom_sf"/>
</dbReference>
<dbReference type="InterPro" id="IPR050741">
    <property type="entry name" value="Acyl-CoA_dehydrogenase"/>
</dbReference>
<protein>
    <submittedName>
        <fullName evidence="2">Acyl-CoA/acyl-ACP dehydrogenase</fullName>
    </submittedName>
</protein>
<dbReference type="Gene3D" id="2.40.110.10">
    <property type="entry name" value="Butyryl-CoA Dehydrogenase, subunit A, domain 2"/>
    <property type="match status" value="1"/>
</dbReference>
<dbReference type="InterPro" id="IPR009100">
    <property type="entry name" value="AcylCoA_DH/oxidase_NM_dom_sf"/>
</dbReference>
<sequence length="374" mass="40773">MNAIPLKRAARRRDQIVAIPADLEATLDKLAAEDDRTDSAPMDALKYLVRCGAATAVLPAALGGAEFGWSPQASASLCDWLRRIGGSHLSLARLYEGHVNAFQLIWTYGDAAQREAVCRYVAEGGWLGVWNAPHPGGPLALADAEQAFVLDGSKAYASGAGLINRPLVTAQHERLGYVMVWPSCGYQVGAKDEWEMHGMRASVTLPVHYRAAHVDPVEIIGEDNSYHREPHFTAGAWRFLAAQLGAGERLGKLAAQALVRAGRDGDPHQRARMAEVAIALESATQWVECARRAADGDGASEEATHTVRMARLAVEQQLLAVIQRVHRSVGLAAFRRDNPIERIVRDLETYLRQPVPDLVRDKVGEHVLASARRP</sequence>
<dbReference type="PANTHER" id="PTHR48083:SF37">
    <property type="entry name" value="DEHYDROGENASE, PUTATIVE-RELATED"/>
    <property type="match status" value="1"/>
</dbReference>
<accession>A0ABS2JTQ7</accession>
<dbReference type="Proteomes" id="UP001430065">
    <property type="component" value="Unassembled WGS sequence"/>
</dbReference>
<name>A0ABS2JTQ7_9GAMM</name>
<evidence type="ECO:0000256" key="1">
    <source>
        <dbReference type="ARBA" id="ARBA00023002"/>
    </source>
</evidence>
<reference evidence="2 3" key="1">
    <citation type="submission" date="2020-10" db="EMBL/GenBank/DDBJ databases">
        <title>Phylogeny of dyella-like bacteria.</title>
        <authorList>
            <person name="Fu J."/>
        </authorList>
    </citation>
    <scope>NUCLEOTIDE SEQUENCE [LARGE SCALE GENOMIC DNA]</scope>
    <source>
        <strain evidence="2 3">THG-B117</strain>
    </source>
</reference>
<keyword evidence="3" id="KW-1185">Reference proteome</keyword>
<dbReference type="InterPro" id="IPR037069">
    <property type="entry name" value="AcylCoA_DH/ox_N_sf"/>
</dbReference>
<gene>
    <name evidence="2" type="ORF">ISP20_14585</name>
</gene>
<proteinExistence type="predicted"/>
<organism evidence="2 3">
    <name type="scientific">Dyella kyungheensis</name>
    <dbReference type="NCBI Taxonomy" id="1242174"/>
    <lineage>
        <taxon>Bacteria</taxon>
        <taxon>Pseudomonadati</taxon>
        <taxon>Pseudomonadota</taxon>
        <taxon>Gammaproteobacteria</taxon>
        <taxon>Lysobacterales</taxon>
        <taxon>Rhodanobacteraceae</taxon>
        <taxon>Dyella</taxon>
    </lineage>
</organism>